<feature type="transmembrane region" description="Helical" evidence="1">
    <location>
        <begin position="6"/>
        <end position="25"/>
    </location>
</feature>
<dbReference type="Pfam" id="PF03419">
    <property type="entry name" value="Peptidase_U4"/>
    <property type="match status" value="1"/>
</dbReference>
<feature type="transmembrane region" description="Helical" evidence="1">
    <location>
        <begin position="123"/>
        <end position="143"/>
    </location>
</feature>
<organism evidence="2 3">
    <name type="scientific">Vescimonas coprocola</name>
    <dbReference type="NCBI Taxonomy" id="2714355"/>
    <lineage>
        <taxon>Bacteria</taxon>
        <taxon>Bacillati</taxon>
        <taxon>Bacillota</taxon>
        <taxon>Clostridia</taxon>
        <taxon>Eubacteriales</taxon>
        <taxon>Oscillospiraceae</taxon>
        <taxon>Vescimonas</taxon>
    </lineage>
</organism>
<dbReference type="EMBL" id="AP023418">
    <property type="protein sequence ID" value="BCK81122.1"/>
    <property type="molecule type" value="Genomic_DNA"/>
</dbReference>
<feature type="transmembrane region" description="Helical" evidence="1">
    <location>
        <begin position="89"/>
        <end position="111"/>
    </location>
</feature>
<name>A0A810Q4F9_9FIRM</name>
<feature type="transmembrane region" description="Helical" evidence="1">
    <location>
        <begin position="37"/>
        <end position="53"/>
    </location>
</feature>
<dbReference type="GO" id="GO:0030436">
    <property type="term" value="P:asexual sporulation"/>
    <property type="evidence" value="ECO:0007669"/>
    <property type="project" value="InterPro"/>
</dbReference>
<protein>
    <recommendedName>
        <fullName evidence="4">Membrane-associated aspartic protease</fullName>
    </recommendedName>
</protein>
<keyword evidence="1" id="KW-0472">Membrane</keyword>
<dbReference type="InterPro" id="IPR005081">
    <property type="entry name" value="SpoIIGA"/>
</dbReference>
<sequence length="307" mass="32106">MTVVYLDRVLLLNLLVDYLLLLTTARLAGIPLRRGRLALCAAGGALYAGAVFLPGLGWLAHPLCRAAVGAAMALAAWRREAHPWRLTALFFLLAGGLGGLVLALGLASGSVAVYVGRLYRAEISWPMLLGAALGFYALLHLVFRQAARHGGGEIMDATISIGGQSRAVRVLHDTGNTLRSPVTGQPVLVLEQTSLGGLLPPEVERIVTRRAPPEERMAQLHATDLGRRFSLLPFCSIGAPEGLLLAVCSDSVQIGGTTYPRTLVALSPGPVSDGGGYQALWGGTEGRKHEKAVQAAAGVAAQSAQAG</sequence>
<keyword evidence="1" id="KW-0812">Transmembrane</keyword>
<gene>
    <name evidence="2" type="ORF">MM50RIKEN_08850</name>
</gene>
<dbReference type="GO" id="GO:0004190">
    <property type="term" value="F:aspartic-type endopeptidase activity"/>
    <property type="evidence" value="ECO:0007669"/>
    <property type="project" value="InterPro"/>
</dbReference>
<accession>A0A810Q4F9</accession>
<reference evidence="2" key="1">
    <citation type="submission" date="2020-09" db="EMBL/GenBank/DDBJ databases">
        <title>New species isolated from human feces.</title>
        <authorList>
            <person name="Kitahara M."/>
            <person name="Shigeno Y."/>
            <person name="Shime M."/>
            <person name="Matsumoto Y."/>
            <person name="Nakamura S."/>
            <person name="Motooka D."/>
            <person name="Fukuoka S."/>
            <person name="Nishikawa H."/>
            <person name="Benno Y."/>
        </authorList>
    </citation>
    <scope>NUCLEOTIDE SEQUENCE</scope>
    <source>
        <strain evidence="2">MM50</strain>
    </source>
</reference>
<dbReference type="AlphaFoldDB" id="A0A810Q4F9"/>
<evidence type="ECO:0008006" key="4">
    <source>
        <dbReference type="Google" id="ProtNLM"/>
    </source>
</evidence>
<proteinExistence type="predicted"/>
<dbReference type="GO" id="GO:0006508">
    <property type="term" value="P:proteolysis"/>
    <property type="evidence" value="ECO:0007669"/>
    <property type="project" value="InterPro"/>
</dbReference>
<keyword evidence="1" id="KW-1133">Transmembrane helix</keyword>
<keyword evidence="3" id="KW-1185">Reference proteome</keyword>
<dbReference type="KEGG" id="vcop:MM50RIKEN_08850"/>
<dbReference type="RefSeq" id="WP_213541894.1">
    <property type="nucleotide sequence ID" value="NZ_AP023418.1"/>
</dbReference>
<evidence type="ECO:0000256" key="1">
    <source>
        <dbReference type="SAM" id="Phobius"/>
    </source>
</evidence>
<dbReference type="Proteomes" id="UP000681035">
    <property type="component" value="Chromosome"/>
</dbReference>
<evidence type="ECO:0000313" key="2">
    <source>
        <dbReference type="EMBL" id="BCK81122.1"/>
    </source>
</evidence>
<evidence type="ECO:0000313" key="3">
    <source>
        <dbReference type="Proteomes" id="UP000681035"/>
    </source>
</evidence>